<evidence type="ECO:0000256" key="16">
    <source>
        <dbReference type="SAM" id="MobiDB-lite"/>
    </source>
</evidence>
<evidence type="ECO:0000256" key="15">
    <source>
        <dbReference type="ARBA" id="ARBA00081350"/>
    </source>
</evidence>
<dbReference type="InterPro" id="IPR001610">
    <property type="entry name" value="PAC"/>
</dbReference>
<dbReference type="CDD" id="cd16936">
    <property type="entry name" value="HATPase_RsbW-like"/>
    <property type="match status" value="1"/>
</dbReference>
<dbReference type="OrthoDB" id="118142at2"/>
<evidence type="ECO:0000256" key="12">
    <source>
        <dbReference type="ARBA" id="ARBA00047761"/>
    </source>
</evidence>
<keyword evidence="2" id="KW-0597">Phosphoprotein</keyword>
<keyword evidence="10" id="KW-0904">Protein phosphatase</keyword>
<dbReference type="CDD" id="cd00130">
    <property type="entry name" value="PAS"/>
    <property type="match status" value="1"/>
</dbReference>
<keyword evidence="7" id="KW-0378">Hydrolase</keyword>
<dbReference type="SMART" id="SM00065">
    <property type="entry name" value="GAF"/>
    <property type="match status" value="1"/>
</dbReference>
<feature type="domain" description="PPM-type phosphatase" evidence="18">
    <location>
        <begin position="356"/>
        <end position="573"/>
    </location>
</feature>
<gene>
    <name evidence="19" type="ORF">FB465_0897</name>
</gene>
<dbReference type="GO" id="GO:0005524">
    <property type="term" value="F:ATP binding"/>
    <property type="evidence" value="ECO:0007669"/>
    <property type="project" value="UniProtKB-KW"/>
</dbReference>
<dbReference type="InterPro" id="IPR052016">
    <property type="entry name" value="Bact_Sigma-Reg"/>
</dbReference>
<protein>
    <recommendedName>
        <fullName evidence="1">protein-serine/threonine phosphatase</fullName>
        <ecNumber evidence="1">3.1.3.16</ecNumber>
    </recommendedName>
    <alternativeName>
        <fullName evidence="15">Protein-serine/threonine phosphatase</fullName>
    </alternativeName>
    <alternativeName>
        <fullName evidence="14">Serine/threonine-protein kinase</fullName>
    </alternativeName>
</protein>
<dbReference type="SUPFAM" id="SSF55785">
    <property type="entry name" value="PYP-like sensor domain (PAS domain)"/>
    <property type="match status" value="1"/>
</dbReference>
<evidence type="ECO:0000256" key="8">
    <source>
        <dbReference type="ARBA" id="ARBA00022840"/>
    </source>
</evidence>
<evidence type="ECO:0000313" key="20">
    <source>
        <dbReference type="Proteomes" id="UP000318416"/>
    </source>
</evidence>
<dbReference type="Pfam" id="PF07228">
    <property type="entry name" value="SpoIIE"/>
    <property type="match status" value="1"/>
</dbReference>
<dbReference type="Gene3D" id="3.30.565.10">
    <property type="entry name" value="Histidine kinase-like ATPase, C-terminal domain"/>
    <property type="match status" value="1"/>
</dbReference>
<keyword evidence="3" id="KW-0808">Transferase</keyword>
<dbReference type="EMBL" id="VIVR01000001">
    <property type="protein sequence ID" value="TWE15943.1"/>
    <property type="molecule type" value="Genomic_DNA"/>
</dbReference>
<evidence type="ECO:0000259" key="17">
    <source>
        <dbReference type="SMART" id="SM00065"/>
    </source>
</evidence>
<evidence type="ECO:0000256" key="6">
    <source>
        <dbReference type="ARBA" id="ARBA00022777"/>
    </source>
</evidence>
<dbReference type="RefSeq" id="WP_145787747.1">
    <property type="nucleotide sequence ID" value="NZ_BAAABR010000026.1"/>
</dbReference>
<dbReference type="InterPro" id="IPR003018">
    <property type="entry name" value="GAF"/>
</dbReference>
<keyword evidence="4" id="KW-0479">Metal-binding</keyword>
<dbReference type="GO" id="GO:0046872">
    <property type="term" value="F:metal ion binding"/>
    <property type="evidence" value="ECO:0007669"/>
    <property type="project" value="UniProtKB-KW"/>
</dbReference>
<dbReference type="Proteomes" id="UP000318416">
    <property type="component" value="Unassembled WGS sequence"/>
</dbReference>
<keyword evidence="20" id="KW-1185">Reference proteome</keyword>
<keyword evidence="8" id="KW-0067">ATP-binding</keyword>
<reference evidence="19 20" key="1">
    <citation type="submission" date="2019-06" db="EMBL/GenBank/DDBJ databases">
        <title>Sequencing the genomes of 1000 actinobacteria strains.</title>
        <authorList>
            <person name="Klenk H.-P."/>
        </authorList>
    </citation>
    <scope>NUCLEOTIDE SEQUENCE [LARGE SCALE GENOMIC DNA]</scope>
    <source>
        <strain evidence="19 20">DSM 41649</strain>
    </source>
</reference>
<evidence type="ECO:0000313" key="19">
    <source>
        <dbReference type="EMBL" id="TWE15943.1"/>
    </source>
</evidence>
<dbReference type="FunFam" id="3.60.40.10:FF:000005">
    <property type="entry name" value="Serine/threonine protein phosphatase"/>
    <property type="match status" value="1"/>
</dbReference>
<evidence type="ECO:0000256" key="11">
    <source>
        <dbReference type="ARBA" id="ARBA00023211"/>
    </source>
</evidence>
<dbReference type="Gene3D" id="3.60.40.10">
    <property type="entry name" value="PPM-type phosphatase domain"/>
    <property type="match status" value="1"/>
</dbReference>
<organism evidence="19 20">
    <name type="scientific">Kitasatospora atroaurantiaca</name>
    <dbReference type="NCBI Taxonomy" id="285545"/>
    <lineage>
        <taxon>Bacteria</taxon>
        <taxon>Bacillati</taxon>
        <taxon>Actinomycetota</taxon>
        <taxon>Actinomycetes</taxon>
        <taxon>Kitasatosporales</taxon>
        <taxon>Streptomycetaceae</taxon>
        <taxon>Kitasatospora</taxon>
    </lineage>
</organism>
<dbReference type="InterPro" id="IPR000014">
    <property type="entry name" value="PAS"/>
</dbReference>
<dbReference type="Pfam" id="PF08447">
    <property type="entry name" value="PAS_3"/>
    <property type="match status" value="1"/>
</dbReference>
<proteinExistence type="predicted"/>
<dbReference type="SUPFAM" id="SSF81606">
    <property type="entry name" value="PP2C-like"/>
    <property type="match status" value="1"/>
</dbReference>
<dbReference type="SUPFAM" id="SSF55874">
    <property type="entry name" value="ATPase domain of HSP90 chaperone/DNA topoisomerase II/histidine kinase"/>
    <property type="match status" value="1"/>
</dbReference>
<keyword evidence="9" id="KW-0460">Magnesium</keyword>
<keyword evidence="11" id="KW-0464">Manganese</keyword>
<dbReference type="EC" id="3.1.3.16" evidence="1"/>
<dbReference type="InterPro" id="IPR003594">
    <property type="entry name" value="HATPase_dom"/>
</dbReference>
<feature type="region of interest" description="Disordered" evidence="16">
    <location>
        <begin position="1"/>
        <end position="33"/>
    </location>
</feature>
<evidence type="ECO:0000256" key="7">
    <source>
        <dbReference type="ARBA" id="ARBA00022801"/>
    </source>
</evidence>
<dbReference type="InterPro" id="IPR001932">
    <property type="entry name" value="PPM-type_phosphatase-like_dom"/>
</dbReference>
<evidence type="ECO:0000256" key="3">
    <source>
        <dbReference type="ARBA" id="ARBA00022679"/>
    </source>
</evidence>
<dbReference type="PANTHER" id="PTHR43156:SF2">
    <property type="entry name" value="STAGE II SPORULATION PROTEIN E"/>
    <property type="match status" value="1"/>
</dbReference>
<feature type="domain" description="GAF" evidence="17">
    <location>
        <begin position="185"/>
        <end position="338"/>
    </location>
</feature>
<dbReference type="GO" id="GO:0004722">
    <property type="term" value="F:protein serine/threonine phosphatase activity"/>
    <property type="evidence" value="ECO:0007669"/>
    <property type="project" value="UniProtKB-EC"/>
</dbReference>
<evidence type="ECO:0000256" key="1">
    <source>
        <dbReference type="ARBA" id="ARBA00013081"/>
    </source>
</evidence>
<comment type="caution">
    <text evidence="19">The sequence shown here is derived from an EMBL/GenBank/DDBJ whole genome shotgun (WGS) entry which is preliminary data.</text>
</comment>
<comment type="function">
    <text evidence="13">Primarily acts as an independent SigF regulator that is sensitive to the osmosensory signal, mediating the cross talk of PknD with the SigF regulon. Possesses both phosphatase and kinase activities. The kinase domain functions as a classic anti-sigma factor-like kinase to phosphorylate the anti-anti-sigma factor domain at the canonical regulatory site, and the phosphatase domain antagonizes this activity.</text>
</comment>
<evidence type="ECO:0000256" key="9">
    <source>
        <dbReference type="ARBA" id="ARBA00022842"/>
    </source>
</evidence>
<dbReference type="SMART" id="SM00331">
    <property type="entry name" value="PP2C_SIG"/>
    <property type="match status" value="1"/>
</dbReference>
<evidence type="ECO:0000256" key="13">
    <source>
        <dbReference type="ARBA" id="ARBA00056274"/>
    </source>
</evidence>
<evidence type="ECO:0000256" key="2">
    <source>
        <dbReference type="ARBA" id="ARBA00022553"/>
    </source>
</evidence>
<name>A0A561EJZ7_9ACTN</name>
<dbReference type="AlphaFoldDB" id="A0A561EJZ7"/>
<evidence type="ECO:0000256" key="4">
    <source>
        <dbReference type="ARBA" id="ARBA00022723"/>
    </source>
</evidence>
<dbReference type="Pfam" id="PF13185">
    <property type="entry name" value="GAF_2"/>
    <property type="match status" value="1"/>
</dbReference>
<dbReference type="InterPro" id="IPR029016">
    <property type="entry name" value="GAF-like_dom_sf"/>
</dbReference>
<dbReference type="Pfam" id="PF13581">
    <property type="entry name" value="HATPase_c_2"/>
    <property type="match status" value="1"/>
</dbReference>
<evidence type="ECO:0000256" key="5">
    <source>
        <dbReference type="ARBA" id="ARBA00022741"/>
    </source>
</evidence>
<dbReference type="InterPro" id="IPR013655">
    <property type="entry name" value="PAS_fold_3"/>
</dbReference>
<dbReference type="Gene3D" id="3.30.450.20">
    <property type="entry name" value="PAS domain"/>
    <property type="match status" value="1"/>
</dbReference>
<evidence type="ECO:0000256" key="10">
    <source>
        <dbReference type="ARBA" id="ARBA00022912"/>
    </source>
</evidence>
<dbReference type="PANTHER" id="PTHR43156">
    <property type="entry name" value="STAGE II SPORULATION PROTEIN E-RELATED"/>
    <property type="match status" value="1"/>
</dbReference>
<sequence length="716" mass="77343">MANHAAPGGYDPQGSSTASVGATPLTAVHGNGEPTAANDRLALNGMGSFDWNLDTDAFQLDEIGLEVFDLHSDEFDGRPTTLAARILQDDRARLDTTVSLALQAGDLTVAAYFRVTCRDGSLRWAHTQGRILRDEQTNPYRIVGIIRNADEELAHAEGMRALTADRRRQTDSVRATTEALARALTVQDVISVLTDTEGLRRFGADGLALGLVEGSTIRLVAATETPSPELKALDDLSFSKVDDQLPLAEAIRSRRPRFIGDRETLCARYPRLRPYADEMGINAGAFLPLAAQARTLGALGLYYRDTRRFSTEDRNICIALSSAVAQSLQRAVLFDQEREFATTLQNTMLPRRIPEISGGEVAVRYRASRTGREVGGDWYDVVPLPRSRVGLVVGDVEGHDSHAAAIMGQLRIALRAYAAEGHTPSTALARASRFLAELDTERSATCIYVEADLETGTLRLVRAGHLEPLVRHGSGRISWPSVRGGLPLGVATMLGQDDYPESRLDLNPDDTLLLCTDGLVERPGQDISDGLQALAGAMRSGPADTEKLAEHLCREVLGQPGAEDDAAFLLLRRAAAPGEQVPLRMIQHIHQADPEGLVEARTTLRQALAAWGASPLSADIELAADELITNALLHTDGGAMLTVELLTNGRQRVRLEIQDCSSEWPRRRVPGETATSGRGLLLVDALAGRWGVDPLGTGKSVWCEFPLAEAAARPGP</sequence>
<dbReference type="GO" id="GO:0016301">
    <property type="term" value="F:kinase activity"/>
    <property type="evidence" value="ECO:0007669"/>
    <property type="project" value="UniProtKB-KW"/>
</dbReference>
<comment type="catalytic activity">
    <reaction evidence="12">
        <text>O-phospho-L-seryl-[protein] + H2O = L-seryl-[protein] + phosphate</text>
        <dbReference type="Rhea" id="RHEA:20629"/>
        <dbReference type="Rhea" id="RHEA-COMP:9863"/>
        <dbReference type="Rhea" id="RHEA-COMP:11604"/>
        <dbReference type="ChEBI" id="CHEBI:15377"/>
        <dbReference type="ChEBI" id="CHEBI:29999"/>
        <dbReference type="ChEBI" id="CHEBI:43474"/>
        <dbReference type="ChEBI" id="CHEBI:83421"/>
        <dbReference type="EC" id="3.1.3.16"/>
    </reaction>
</comment>
<dbReference type="InterPro" id="IPR036890">
    <property type="entry name" value="HATPase_C_sf"/>
</dbReference>
<evidence type="ECO:0000259" key="18">
    <source>
        <dbReference type="SMART" id="SM00331"/>
    </source>
</evidence>
<dbReference type="InterPro" id="IPR035965">
    <property type="entry name" value="PAS-like_dom_sf"/>
</dbReference>
<keyword evidence="6" id="KW-0418">Kinase</keyword>
<dbReference type="SUPFAM" id="SSF55781">
    <property type="entry name" value="GAF domain-like"/>
    <property type="match status" value="1"/>
</dbReference>
<dbReference type="Gene3D" id="3.30.450.40">
    <property type="match status" value="1"/>
</dbReference>
<dbReference type="SMART" id="SM00086">
    <property type="entry name" value="PAC"/>
    <property type="match status" value="1"/>
</dbReference>
<dbReference type="InterPro" id="IPR036457">
    <property type="entry name" value="PPM-type-like_dom_sf"/>
</dbReference>
<accession>A0A561EJZ7</accession>
<evidence type="ECO:0000256" key="14">
    <source>
        <dbReference type="ARBA" id="ARBA00075117"/>
    </source>
</evidence>
<keyword evidence="5" id="KW-0547">Nucleotide-binding</keyword>